<proteinExistence type="inferred from homology"/>
<dbReference type="InterPro" id="IPR004000">
    <property type="entry name" value="Actin"/>
</dbReference>
<dbReference type="Pfam" id="PF00022">
    <property type="entry name" value="Actin"/>
    <property type="match status" value="1"/>
</dbReference>
<dbReference type="PRINTS" id="PR00190">
    <property type="entry name" value="ACTIN"/>
</dbReference>
<dbReference type="SUPFAM" id="SSF53067">
    <property type="entry name" value="Actin-like ATPase domain"/>
    <property type="match status" value="2"/>
</dbReference>
<reference evidence="2" key="1">
    <citation type="journal article" date="2020" name="J. Eukaryot. Microbiol.">
        <title>De novo Sequencing, Assembly and Annotation of the Transcriptome for the Free-Living Testate Amoeba Arcella intermedia.</title>
        <authorList>
            <person name="Ribeiro G.M."/>
            <person name="Porfirio-Sousa A.L."/>
            <person name="Maurer-Alcala X.X."/>
            <person name="Katz L.A."/>
            <person name="Lahr D.J.G."/>
        </authorList>
    </citation>
    <scope>NUCLEOTIDE SEQUENCE</scope>
</reference>
<evidence type="ECO:0000256" key="1">
    <source>
        <dbReference type="RuleBase" id="RU000487"/>
    </source>
</evidence>
<dbReference type="Gene3D" id="3.90.640.10">
    <property type="entry name" value="Actin, Chain A, domain 4"/>
    <property type="match status" value="1"/>
</dbReference>
<dbReference type="CDD" id="cd10169">
    <property type="entry name" value="ASKHA_NBD_actin-like"/>
    <property type="match status" value="1"/>
</dbReference>
<dbReference type="Gene3D" id="3.30.420.40">
    <property type="match status" value="2"/>
</dbReference>
<accession>A0A6B2L749</accession>
<dbReference type="EMBL" id="GIBP01003718">
    <property type="protein sequence ID" value="NDV32687.1"/>
    <property type="molecule type" value="Transcribed_RNA"/>
</dbReference>
<protein>
    <submittedName>
        <fullName evidence="2">Uncharacterized protein</fullName>
    </submittedName>
</protein>
<dbReference type="PANTHER" id="PTHR11937">
    <property type="entry name" value="ACTIN"/>
    <property type="match status" value="1"/>
</dbReference>
<dbReference type="AlphaFoldDB" id="A0A6B2L749"/>
<name>A0A6B2L749_9EUKA</name>
<dbReference type="SMART" id="SM00268">
    <property type="entry name" value="ACTIN"/>
    <property type="match status" value="1"/>
</dbReference>
<dbReference type="InterPro" id="IPR043129">
    <property type="entry name" value="ATPase_NBD"/>
</dbReference>
<comment type="similarity">
    <text evidence="1">Belongs to the actin family.</text>
</comment>
<evidence type="ECO:0000313" key="2">
    <source>
        <dbReference type="EMBL" id="NDV32687.1"/>
    </source>
</evidence>
<sequence>MTPRALKIGCYGLDSRYYNLHYPITNGIVRDWYDLETILTHIFVTLGRHRKIPIVVVEPPIIHTDFRERMCQLLFETFHCSSIFFSSAAVLSLYSYGIETGLFVDIGESGTRIVPVYCGCIMRHAVFSTSFGGRNLTEFLCSSYNLQNTGVAYQECEWLKKDLCCFTENNEKFSEVTDYFLGQEYNLSTRSIRGKYDNSYDRFVMLSTEVFECPEKLFKENEDKSFCGVQHHILQVINGLDEELQAEFFSNIVVSGGSCLFPGFAHRLKSALKGLTGYNVDIILDQRKENGVWIGANKKVLSWEGRKDCITKKDYFADGCKSVSRLFW</sequence>
<organism evidence="2">
    <name type="scientific">Arcella intermedia</name>
    <dbReference type="NCBI Taxonomy" id="1963864"/>
    <lineage>
        <taxon>Eukaryota</taxon>
        <taxon>Amoebozoa</taxon>
        <taxon>Tubulinea</taxon>
        <taxon>Elardia</taxon>
        <taxon>Arcellinida</taxon>
        <taxon>Sphaerothecina</taxon>
        <taxon>Arcellidae</taxon>
        <taxon>Arcella</taxon>
    </lineage>
</organism>